<dbReference type="EMBL" id="AOIM01000035">
    <property type="protein sequence ID" value="ELY90365.1"/>
    <property type="molecule type" value="Genomic_DNA"/>
</dbReference>
<protein>
    <recommendedName>
        <fullName evidence="3">Phosphoribosyl-ATP pyrophosphohydrolase</fullName>
    </recommendedName>
</protein>
<dbReference type="InterPro" id="IPR038735">
    <property type="entry name" value="MSMEG_1276-like_NTP-PPase_dom"/>
</dbReference>
<dbReference type="STRING" id="1227493.C483_12673"/>
<keyword evidence="2" id="KW-1185">Reference proteome</keyword>
<proteinExistence type="predicted"/>
<comment type="caution">
    <text evidence="1">The sequence shown here is derived from an EMBL/GenBank/DDBJ whole genome shotgun (WGS) entry which is preliminary data.</text>
</comment>
<sequence length="104" mass="12298">MPQEYDKLVRDDIPELISEDGATPVTRTASDAEYEAYLCKKLREEVEEYVTDRDVDELADVLEVLHAIRKFEGVSEQELRDRRERKADERGRFDDRHILERVTD</sequence>
<evidence type="ECO:0000313" key="1">
    <source>
        <dbReference type="EMBL" id="ELY90365.1"/>
    </source>
</evidence>
<evidence type="ECO:0008006" key="3">
    <source>
        <dbReference type="Google" id="ProtNLM"/>
    </source>
</evidence>
<dbReference type="OrthoDB" id="313097at2157"/>
<evidence type="ECO:0000313" key="2">
    <source>
        <dbReference type="Proteomes" id="UP000011519"/>
    </source>
</evidence>
<dbReference type="Proteomes" id="UP000011519">
    <property type="component" value="Unassembled WGS sequence"/>
</dbReference>
<dbReference type="AlphaFoldDB" id="L9ZV41"/>
<dbReference type="RefSeq" id="WP_006653710.1">
    <property type="nucleotide sequence ID" value="NZ_AOIM01000035.1"/>
</dbReference>
<reference evidence="1 2" key="1">
    <citation type="journal article" date="2014" name="PLoS Genet.">
        <title>Phylogenetically driven sequencing of extremely halophilic archaea reveals strategies for static and dynamic osmo-response.</title>
        <authorList>
            <person name="Becker E.A."/>
            <person name="Seitzer P.M."/>
            <person name="Tritt A."/>
            <person name="Larsen D."/>
            <person name="Krusor M."/>
            <person name="Yao A.I."/>
            <person name="Wu D."/>
            <person name="Madern D."/>
            <person name="Eisen J.A."/>
            <person name="Darling A.E."/>
            <person name="Facciotti M.T."/>
        </authorList>
    </citation>
    <scope>NUCLEOTIDE SEQUENCE [LARGE SCALE GENOMIC DNA]</scope>
    <source>
        <strain evidence="1 2">JCM 10989</strain>
    </source>
</reference>
<gene>
    <name evidence="1" type="ORF">C483_12673</name>
</gene>
<name>L9ZV41_9EURY</name>
<organism evidence="1 2">
    <name type="scientific">Natrialba hulunbeirensis JCM 10989</name>
    <dbReference type="NCBI Taxonomy" id="1227493"/>
    <lineage>
        <taxon>Archaea</taxon>
        <taxon>Methanobacteriati</taxon>
        <taxon>Methanobacteriota</taxon>
        <taxon>Stenosarchaea group</taxon>
        <taxon>Halobacteria</taxon>
        <taxon>Halobacteriales</taxon>
        <taxon>Natrialbaceae</taxon>
        <taxon>Natrialba</taxon>
    </lineage>
</organism>
<accession>L9ZV41</accession>
<dbReference type="CDD" id="cd11532">
    <property type="entry name" value="NTP-PPase_COG4997"/>
    <property type="match status" value="1"/>
</dbReference>
<dbReference type="PATRIC" id="fig|1227493.4.peg.2537"/>